<dbReference type="AlphaFoldDB" id="A0A4Y2SGY1"/>
<comment type="caution">
    <text evidence="2">The sequence shown here is derived from an EMBL/GenBank/DDBJ whole genome shotgun (WGS) entry which is preliminary data.</text>
</comment>
<evidence type="ECO:0000313" key="3">
    <source>
        <dbReference type="Proteomes" id="UP000499080"/>
    </source>
</evidence>
<dbReference type="InterPro" id="IPR036397">
    <property type="entry name" value="RNaseH_sf"/>
</dbReference>
<feature type="region of interest" description="Disordered" evidence="1">
    <location>
        <begin position="1"/>
        <end position="27"/>
    </location>
</feature>
<dbReference type="Gene3D" id="3.30.420.10">
    <property type="entry name" value="Ribonuclease H-like superfamily/Ribonuclease H"/>
    <property type="match status" value="1"/>
</dbReference>
<dbReference type="Proteomes" id="UP000499080">
    <property type="component" value="Unassembled WGS sequence"/>
</dbReference>
<evidence type="ECO:0000313" key="2">
    <source>
        <dbReference type="EMBL" id="GBN86529.1"/>
    </source>
</evidence>
<name>A0A4Y2SGY1_ARAVE</name>
<reference evidence="2 3" key="1">
    <citation type="journal article" date="2019" name="Sci. Rep.">
        <title>Orb-weaving spider Araneus ventricosus genome elucidates the spidroin gene catalogue.</title>
        <authorList>
            <person name="Kono N."/>
            <person name="Nakamura H."/>
            <person name="Ohtoshi R."/>
            <person name="Moran D.A.P."/>
            <person name="Shinohara A."/>
            <person name="Yoshida Y."/>
            <person name="Fujiwara M."/>
            <person name="Mori M."/>
            <person name="Tomita M."/>
            <person name="Arakawa K."/>
        </authorList>
    </citation>
    <scope>NUCLEOTIDE SEQUENCE [LARGE SCALE GENOMIC DNA]</scope>
</reference>
<proteinExistence type="predicted"/>
<accession>A0A4Y2SGY1</accession>
<feature type="compositionally biased region" description="Polar residues" evidence="1">
    <location>
        <begin position="13"/>
        <end position="27"/>
    </location>
</feature>
<protein>
    <submittedName>
        <fullName evidence="2">Uncharacterized protein</fullName>
    </submittedName>
</protein>
<gene>
    <name evidence="2" type="ORF">AVEN_255385_1</name>
</gene>
<organism evidence="2 3">
    <name type="scientific">Araneus ventricosus</name>
    <name type="common">Orbweaver spider</name>
    <name type="synonym">Epeira ventricosa</name>
    <dbReference type="NCBI Taxonomy" id="182803"/>
    <lineage>
        <taxon>Eukaryota</taxon>
        <taxon>Metazoa</taxon>
        <taxon>Ecdysozoa</taxon>
        <taxon>Arthropoda</taxon>
        <taxon>Chelicerata</taxon>
        <taxon>Arachnida</taxon>
        <taxon>Araneae</taxon>
        <taxon>Araneomorphae</taxon>
        <taxon>Entelegynae</taxon>
        <taxon>Araneoidea</taxon>
        <taxon>Araneidae</taxon>
        <taxon>Araneus</taxon>
    </lineage>
</organism>
<sequence length="99" mass="11432">MWSEDARKFSGPKISQATGEEKSQNNQLLNSRQYLTRYIGHNNTHNATRNVTWSDASRFYLFQNDGFTRVRKEPHEVMRPSFIVPTLQANGGSIMIWVA</sequence>
<keyword evidence="3" id="KW-1185">Reference proteome</keyword>
<dbReference type="OrthoDB" id="6503215at2759"/>
<dbReference type="EMBL" id="BGPR01021341">
    <property type="protein sequence ID" value="GBN86529.1"/>
    <property type="molecule type" value="Genomic_DNA"/>
</dbReference>
<dbReference type="GO" id="GO:0003676">
    <property type="term" value="F:nucleic acid binding"/>
    <property type="evidence" value="ECO:0007669"/>
    <property type="project" value="InterPro"/>
</dbReference>
<evidence type="ECO:0000256" key="1">
    <source>
        <dbReference type="SAM" id="MobiDB-lite"/>
    </source>
</evidence>